<proteinExistence type="predicted"/>
<feature type="region of interest" description="Disordered" evidence="1">
    <location>
        <begin position="1"/>
        <end position="149"/>
    </location>
</feature>
<dbReference type="AlphaFoldDB" id="A0A067P393"/>
<evidence type="ECO:0000259" key="2">
    <source>
        <dbReference type="Pfam" id="PF20149"/>
    </source>
</evidence>
<feature type="compositionally biased region" description="Basic and acidic residues" evidence="1">
    <location>
        <begin position="220"/>
        <end position="238"/>
    </location>
</feature>
<name>A0A067P393_9AGAM</name>
<evidence type="ECO:0000313" key="3">
    <source>
        <dbReference type="EMBL" id="KDQ49254.1"/>
    </source>
</evidence>
<dbReference type="Pfam" id="PF20149">
    <property type="entry name" value="DUF6532"/>
    <property type="match status" value="1"/>
</dbReference>
<keyword evidence="4" id="KW-1185">Reference proteome</keyword>
<evidence type="ECO:0000313" key="4">
    <source>
        <dbReference type="Proteomes" id="UP000027265"/>
    </source>
</evidence>
<feature type="compositionally biased region" description="Polar residues" evidence="1">
    <location>
        <begin position="1"/>
        <end position="21"/>
    </location>
</feature>
<dbReference type="InParanoid" id="A0A067P393"/>
<feature type="region of interest" description="Disordered" evidence="1">
    <location>
        <begin position="162"/>
        <end position="358"/>
    </location>
</feature>
<dbReference type="HOGENOM" id="CLU_396923_0_0_1"/>
<accession>A0A067P393</accession>
<evidence type="ECO:0000256" key="1">
    <source>
        <dbReference type="SAM" id="MobiDB-lite"/>
    </source>
</evidence>
<feature type="compositionally biased region" description="Basic and acidic residues" evidence="1">
    <location>
        <begin position="247"/>
        <end position="261"/>
    </location>
</feature>
<dbReference type="Proteomes" id="UP000027265">
    <property type="component" value="Unassembled WGS sequence"/>
</dbReference>
<feature type="compositionally biased region" description="Acidic residues" evidence="1">
    <location>
        <begin position="208"/>
        <end position="219"/>
    </location>
</feature>
<organism evidence="3 4">
    <name type="scientific">Jaapia argillacea MUCL 33604</name>
    <dbReference type="NCBI Taxonomy" id="933084"/>
    <lineage>
        <taxon>Eukaryota</taxon>
        <taxon>Fungi</taxon>
        <taxon>Dikarya</taxon>
        <taxon>Basidiomycota</taxon>
        <taxon>Agaricomycotina</taxon>
        <taxon>Agaricomycetes</taxon>
        <taxon>Agaricomycetidae</taxon>
        <taxon>Jaapiales</taxon>
        <taxon>Jaapiaceae</taxon>
        <taxon>Jaapia</taxon>
    </lineage>
</organism>
<dbReference type="EMBL" id="KL197793">
    <property type="protein sequence ID" value="KDQ49254.1"/>
    <property type="molecule type" value="Genomic_DNA"/>
</dbReference>
<feature type="domain" description="DUF6532" evidence="2">
    <location>
        <begin position="442"/>
        <end position="651"/>
    </location>
</feature>
<protein>
    <recommendedName>
        <fullName evidence="2">DUF6532 domain-containing protein</fullName>
    </recommendedName>
</protein>
<dbReference type="STRING" id="933084.A0A067P393"/>
<reference evidence="4" key="1">
    <citation type="journal article" date="2014" name="Proc. Natl. Acad. Sci. U.S.A.">
        <title>Extensive sampling of basidiomycete genomes demonstrates inadequacy of the white-rot/brown-rot paradigm for wood decay fungi.</title>
        <authorList>
            <person name="Riley R."/>
            <person name="Salamov A.A."/>
            <person name="Brown D.W."/>
            <person name="Nagy L.G."/>
            <person name="Floudas D."/>
            <person name="Held B.W."/>
            <person name="Levasseur A."/>
            <person name="Lombard V."/>
            <person name="Morin E."/>
            <person name="Otillar R."/>
            <person name="Lindquist E.A."/>
            <person name="Sun H."/>
            <person name="LaButti K.M."/>
            <person name="Schmutz J."/>
            <person name="Jabbour D."/>
            <person name="Luo H."/>
            <person name="Baker S.E."/>
            <person name="Pisabarro A.G."/>
            <person name="Walton J.D."/>
            <person name="Blanchette R.A."/>
            <person name="Henrissat B."/>
            <person name="Martin F."/>
            <person name="Cullen D."/>
            <person name="Hibbett D.S."/>
            <person name="Grigoriev I.V."/>
        </authorList>
    </citation>
    <scope>NUCLEOTIDE SEQUENCE [LARGE SCALE GENOMIC DNA]</scope>
    <source>
        <strain evidence="4">MUCL 33604</strain>
    </source>
</reference>
<gene>
    <name evidence="3" type="ORF">JAAARDRAFT_201037</name>
</gene>
<dbReference type="InterPro" id="IPR045341">
    <property type="entry name" value="DUF6532"/>
</dbReference>
<sequence length="694" mass="76336">MGKGTNTNTANLAQSSHSGRSAPTRATAKQQRAEQAIQSHTNGPEADEAGAEDQNGGRRPSRQAKATAAANISRLLVKPTRKRAASAVQNEQTQSKAKKTKAQHPIHPNGKMQRGASLSKEHAAANFDVSDDEDAEMVTNEKSKPKLKGKQLDWVSFTSGMLIPTHPFTADKSGNTGRANPIVKTSRPVEDEDEDELLPLSEEKSNNEESDVEQPESDNEELKQLEKKPLKLAEKMAYERPSFPGDQKPKDVKTSKNETRRAGYKNLIDQDVTFSDEETETRLPRQPPHHGRSFGLAEPPPLSDEDSSPEPGQLRRYSPLNNGSDVEILDDPTTLSARHASKNNPKKEWDTGRNVPAQIDMKQRAGVSNTKVKLEYTRSSFQPRPSQVAVKVERTSHGHVKVEEPTSIAPAWPESTWMVFPDSGKISLKAQGTLVRAILLVAIEELKDAVCFVDSFPEVNSQTAIVRDALLAAAVGEKDDRDRAAIRRRLRSDGEYLSDMAQIPEARIGTFRGKTKTAAASSLAHCFNLTPRAGLSKYITDLLSGDLYICPRDPVTSEFNPKKGYQAPILGSVLRTAFFDGSPSYAATRHAKFPLTRDGEPMVSPEMLALAATAVYAALTDWSTGEYKRTDFSASVYYGTYRKHIASLAKIEKNPTKYHKLLRKVYVLASGSNADHSVKDQVVKVDLSDMEVDD</sequence>
<dbReference type="OrthoDB" id="3225557at2759"/>